<keyword evidence="3" id="KW-1185">Reference proteome</keyword>
<dbReference type="GO" id="GO:0051301">
    <property type="term" value="P:cell division"/>
    <property type="evidence" value="ECO:0007669"/>
    <property type="project" value="UniProtKB-KW"/>
</dbReference>
<accession>A0ABS4EX71</accession>
<evidence type="ECO:0000259" key="1">
    <source>
        <dbReference type="SMART" id="SM00842"/>
    </source>
</evidence>
<dbReference type="RefSeq" id="WP_209795333.1">
    <property type="nucleotide sequence ID" value="NZ_JAGGJZ010000001.1"/>
</dbReference>
<evidence type="ECO:0000313" key="3">
    <source>
        <dbReference type="Proteomes" id="UP000783390"/>
    </source>
</evidence>
<name>A0ABS4EX71_9CLOT</name>
<feature type="domain" description="SHS2" evidence="1">
    <location>
        <begin position="6"/>
        <end position="188"/>
    </location>
</feature>
<sequence>MQEFLVTAVDIGTKKISASCGISSIGKEVEILGSSCVYSEGVENGQIVDIYRCRERFLEVLDKLEKNINREIREIYIGISSSNIKLKEENVEVDIDGEVTPKHINEVKAKLKKEIFLNEDEAICDIVINHYNVDNKKVSNLSEKLIGKKLVVNATIIVCKKNIIKRYIDLCIGTRYQIKGFVVNIMSLKNIFLFKEKLGNRVLIESGASSTEVAILEDGVVKEVYFIPLGGNNITNDLTICADISNEVAEKIKCNYSATYKSICNQKDEESISFEGSKINKELFYKVCEARIEEILNYVNNKLKNTSNYKDFCSIILCSDSLTNFENIKELSNKIIGENVHIITKNEFNMQSFSNIASLAIVKEVHDRVELIYEDFTNEVKDNTLRFENLNDIDKKHECVLGDTSDKIEKKNKGIIGKLRSLLEDIF</sequence>
<dbReference type="SUPFAM" id="SSF53067">
    <property type="entry name" value="Actin-like ATPase domain"/>
    <property type="match status" value="2"/>
</dbReference>
<dbReference type="EMBL" id="JAGGJZ010000001">
    <property type="protein sequence ID" value="MBP1888596.1"/>
    <property type="molecule type" value="Genomic_DNA"/>
</dbReference>
<dbReference type="InterPro" id="IPR003494">
    <property type="entry name" value="SHS2_FtsA"/>
</dbReference>
<protein>
    <submittedName>
        <fullName evidence="2">Cell division protein FtsA</fullName>
    </submittedName>
</protein>
<comment type="caution">
    <text evidence="2">The sequence shown here is derived from an EMBL/GenBank/DDBJ whole genome shotgun (WGS) entry which is preliminary data.</text>
</comment>
<reference evidence="2 3" key="1">
    <citation type="submission" date="2021-03" db="EMBL/GenBank/DDBJ databases">
        <title>Genomic Encyclopedia of Type Strains, Phase IV (KMG-IV): sequencing the most valuable type-strain genomes for metagenomic binning, comparative biology and taxonomic classification.</title>
        <authorList>
            <person name="Goeker M."/>
        </authorList>
    </citation>
    <scope>NUCLEOTIDE SEQUENCE [LARGE SCALE GENOMIC DNA]</scope>
    <source>
        <strain evidence="2 3">DSM 3984</strain>
    </source>
</reference>
<evidence type="ECO:0000313" key="2">
    <source>
        <dbReference type="EMBL" id="MBP1888596.1"/>
    </source>
</evidence>
<dbReference type="SMART" id="SM00842">
    <property type="entry name" value="FtsA"/>
    <property type="match status" value="1"/>
</dbReference>
<dbReference type="PANTHER" id="PTHR32432">
    <property type="entry name" value="CELL DIVISION PROTEIN FTSA-RELATED"/>
    <property type="match status" value="1"/>
</dbReference>
<proteinExistence type="predicted"/>
<dbReference type="Proteomes" id="UP000783390">
    <property type="component" value="Unassembled WGS sequence"/>
</dbReference>
<dbReference type="InterPro" id="IPR043129">
    <property type="entry name" value="ATPase_NBD"/>
</dbReference>
<dbReference type="Gene3D" id="3.30.420.40">
    <property type="match status" value="2"/>
</dbReference>
<keyword evidence="2" id="KW-0132">Cell division</keyword>
<keyword evidence="2" id="KW-0131">Cell cycle</keyword>
<dbReference type="PANTHER" id="PTHR32432:SF4">
    <property type="entry name" value="CELL DIVISION PROTEIN FTSA"/>
    <property type="match status" value="1"/>
</dbReference>
<dbReference type="Pfam" id="PF14450">
    <property type="entry name" value="FtsA"/>
    <property type="match status" value="1"/>
</dbReference>
<organism evidence="2 3">
    <name type="scientific">Clostridium moniliforme</name>
    <dbReference type="NCBI Taxonomy" id="39489"/>
    <lineage>
        <taxon>Bacteria</taxon>
        <taxon>Bacillati</taxon>
        <taxon>Bacillota</taxon>
        <taxon>Clostridia</taxon>
        <taxon>Eubacteriales</taxon>
        <taxon>Clostridiaceae</taxon>
        <taxon>Clostridium</taxon>
    </lineage>
</organism>
<dbReference type="InterPro" id="IPR050696">
    <property type="entry name" value="FtsA/MreB"/>
</dbReference>
<gene>
    <name evidence="2" type="ORF">J2Z53_000175</name>
</gene>